<dbReference type="EMBL" id="LAZR01000062">
    <property type="protein sequence ID" value="KKN96819.1"/>
    <property type="molecule type" value="Genomic_DNA"/>
</dbReference>
<accession>A0A0F9UYM7</accession>
<dbReference type="AlphaFoldDB" id="A0A0F9UYM7"/>
<comment type="caution">
    <text evidence="2">The sequence shown here is derived from an EMBL/GenBank/DDBJ whole genome shotgun (WGS) entry which is preliminary data.</text>
</comment>
<feature type="region of interest" description="Disordered" evidence="1">
    <location>
        <begin position="41"/>
        <end position="105"/>
    </location>
</feature>
<reference evidence="2" key="1">
    <citation type="journal article" date="2015" name="Nature">
        <title>Complex archaea that bridge the gap between prokaryotes and eukaryotes.</title>
        <authorList>
            <person name="Spang A."/>
            <person name="Saw J.H."/>
            <person name="Jorgensen S.L."/>
            <person name="Zaremba-Niedzwiedzka K."/>
            <person name="Martijn J."/>
            <person name="Lind A.E."/>
            <person name="van Eijk R."/>
            <person name="Schleper C."/>
            <person name="Guy L."/>
            <person name="Ettema T.J."/>
        </authorList>
    </citation>
    <scope>NUCLEOTIDE SEQUENCE</scope>
</reference>
<sequence>MPDRIERAADFASQLRRQRGLPFMQSIFKASERYKVDWEDVQNETSRRSVHARTKPGQLVQHSEPEPEEKPVKPEPKEVQGELDLGEPPQKKGGVRDTVLRALRN</sequence>
<evidence type="ECO:0000256" key="1">
    <source>
        <dbReference type="SAM" id="MobiDB-lite"/>
    </source>
</evidence>
<organism evidence="2">
    <name type="scientific">marine sediment metagenome</name>
    <dbReference type="NCBI Taxonomy" id="412755"/>
    <lineage>
        <taxon>unclassified sequences</taxon>
        <taxon>metagenomes</taxon>
        <taxon>ecological metagenomes</taxon>
    </lineage>
</organism>
<evidence type="ECO:0000313" key="2">
    <source>
        <dbReference type="EMBL" id="KKN96819.1"/>
    </source>
</evidence>
<name>A0A0F9UYM7_9ZZZZ</name>
<gene>
    <name evidence="2" type="ORF">LCGC14_0164630</name>
</gene>
<proteinExistence type="predicted"/>
<feature type="compositionally biased region" description="Basic and acidic residues" evidence="1">
    <location>
        <begin position="63"/>
        <end position="80"/>
    </location>
</feature>
<protein>
    <submittedName>
        <fullName evidence="2">Uncharacterized protein</fullName>
    </submittedName>
</protein>